<dbReference type="FunFam" id="2.60.40.10:FF:001774">
    <property type="entry name" value="Uncharacterized LOC100216153"/>
    <property type="match status" value="1"/>
</dbReference>
<protein>
    <recommendedName>
        <fullName evidence="4">Ig-like domain-containing protein</fullName>
    </recommendedName>
</protein>
<keyword evidence="6" id="KW-1185">Reference proteome</keyword>
<dbReference type="Gene3D" id="2.60.40.10">
    <property type="entry name" value="Immunoglobulins"/>
    <property type="match status" value="4"/>
</dbReference>
<dbReference type="InterPro" id="IPR007110">
    <property type="entry name" value="Ig-like_dom"/>
</dbReference>
<evidence type="ECO:0000256" key="3">
    <source>
        <dbReference type="SAM" id="SignalP"/>
    </source>
</evidence>
<dbReference type="Proteomes" id="UP000694569">
    <property type="component" value="Unplaced"/>
</dbReference>
<dbReference type="InterPro" id="IPR036179">
    <property type="entry name" value="Ig-like_dom_sf"/>
</dbReference>
<feature type="domain" description="Ig-like" evidence="4">
    <location>
        <begin position="138"/>
        <end position="227"/>
    </location>
</feature>
<evidence type="ECO:0000256" key="2">
    <source>
        <dbReference type="SAM" id="Phobius"/>
    </source>
</evidence>
<organism evidence="5 6">
    <name type="scientific">Leptobrachium leishanense</name>
    <name type="common">Leishan spiny toad</name>
    <dbReference type="NCBI Taxonomy" id="445787"/>
    <lineage>
        <taxon>Eukaryota</taxon>
        <taxon>Metazoa</taxon>
        <taxon>Chordata</taxon>
        <taxon>Craniata</taxon>
        <taxon>Vertebrata</taxon>
        <taxon>Euteleostomi</taxon>
        <taxon>Amphibia</taxon>
        <taxon>Batrachia</taxon>
        <taxon>Anura</taxon>
        <taxon>Pelobatoidea</taxon>
        <taxon>Megophryidae</taxon>
        <taxon>Leptobrachium</taxon>
    </lineage>
</organism>
<feature type="domain" description="Ig-like" evidence="4">
    <location>
        <begin position="366"/>
        <end position="477"/>
    </location>
</feature>
<feature type="chain" id="PRO_5034854909" description="Ig-like domain-containing protein" evidence="3">
    <location>
        <begin position="28"/>
        <end position="603"/>
    </location>
</feature>
<dbReference type="Pfam" id="PF07686">
    <property type="entry name" value="V-set"/>
    <property type="match status" value="1"/>
</dbReference>
<dbReference type="InterPro" id="IPR013783">
    <property type="entry name" value="Ig-like_fold"/>
</dbReference>
<evidence type="ECO:0000256" key="1">
    <source>
        <dbReference type="ARBA" id="ARBA00023319"/>
    </source>
</evidence>
<dbReference type="Ensembl" id="ENSLLET00000036813.1">
    <property type="protein sequence ID" value="ENSLLEP00000035463.1"/>
    <property type="gene ID" value="ENSLLEG00000022446.1"/>
</dbReference>
<reference evidence="5" key="1">
    <citation type="submission" date="2025-08" db="UniProtKB">
        <authorList>
            <consortium name="Ensembl"/>
        </authorList>
    </citation>
    <scope>IDENTIFICATION</scope>
</reference>
<feature type="domain" description="Ig-like" evidence="4">
    <location>
        <begin position="22"/>
        <end position="131"/>
    </location>
</feature>
<dbReference type="InterPro" id="IPR003597">
    <property type="entry name" value="Ig_C1-set"/>
</dbReference>
<accession>A0A8C5QAG2</accession>
<keyword evidence="3" id="KW-0732">Signal</keyword>
<evidence type="ECO:0000313" key="6">
    <source>
        <dbReference type="Proteomes" id="UP000694569"/>
    </source>
</evidence>
<dbReference type="PROSITE" id="PS50835">
    <property type="entry name" value="IG_LIKE"/>
    <property type="match status" value="3"/>
</dbReference>
<reference evidence="5" key="2">
    <citation type="submission" date="2025-09" db="UniProtKB">
        <authorList>
            <consortium name="Ensembl"/>
        </authorList>
    </citation>
    <scope>IDENTIFICATION</scope>
</reference>
<dbReference type="SMART" id="SM00409">
    <property type="entry name" value="IG"/>
    <property type="match status" value="2"/>
</dbReference>
<feature type="signal peptide" evidence="3">
    <location>
        <begin position="1"/>
        <end position="27"/>
    </location>
</feature>
<dbReference type="SUPFAM" id="SSF48726">
    <property type="entry name" value="Immunoglobulin"/>
    <property type="match status" value="4"/>
</dbReference>
<dbReference type="InterPro" id="IPR050380">
    <property type="entry name" value="Immune_Resp_Modulators"/>
</dbReference>
<dbReference type="GeneTree" id="ENSGT00940000163371"/>
<dbReference type="InterPro" id="IPR013106">
    <property type="entry name" value="Ig_V-set"/>
</dbReference>
<dbReference type="CDD" id="cd00098">
    <property type="entry name" value="IgC1"/>
    <property type="match status" value="2"/>
</dbReference>
<dbReference type="AlphaFoldDB" id="A0A8C5QAG2"/>
<dbReference type="SMART" id="SM00407">
    <property type="entry name" value="IGc1"/>
    <property type="match status" value="3"/>
</dbReference>
<evidence type="ECO:0000259" key="4">
    <source>
        <dbReference type="PROSITE" id="PS50835"/>
    </source>
</evidence>
<dbReference type="OrthoDB" id="8929156at2759"/>
<dbReference type="Pfam" id="PF07654">
    <property type="entry name" value="C1-set"/>
    <property type="match status" value="3"/>
</dbReference>
<proteinExistence type="predicted"/>
<sequence>MTGRLEEMQIIRSVLVLMLLHPHTCLGLKVIVPGDPVTALVGSAVLLPCKYRIKTPPLVPKFLSVLWKFGEEEVLNYSSSRTVSKPGAWMDQALVSDGDVSLRLNNVIIHDEGTYRCIVTYSPVSEEEAIELHVQASPLVKMTIKHQTWSRKVQLQCLVTGFYPGDVKVTWFRDRQPLETPEMGEPQRNTDGTYRMHSSVVLTRAETQSHPVMECQVEHRSLEKPINETFMVEEDKTMMPARNIVILVVVIIVVVVTCVIVRVYFMKRKTNGDPTIKLSLNELGYVVCSFHMENLKDLQVTWSYADEKSEHLKDITDIGEPEKNVCSFPGVMFNRPGFKVRVTWSHAAMDGADWREVSATDIPWHPQMSDIITDRWVHGAEVQLRCTISRYFPDSLAISWFRSEPGNEELIPVYSSEKYRLPGMTVTKEADNTYTCVAVLTVNVSADMDDGVEFFCQVEHPSQWRILEKRTGELHVTAIPAVGVSYTGDSLKQSLVAEVQGFYPGNVEITWSCIEGNEKQEHQKAINECSSNSDGTFRLLSICEDRSSHNLTEKTFKLAVSHQTLEAPIKMIITRKKDHLHKDLQVERDDVKNKKHLIKHIYI</sequence>
<keyword evidence="2" id="KW-0472">Membrane</keyword>
<evidence type="ECO:0000313" key="5">
    <source>
        <dbReference type="Ensembl" id="ENSLLEP00000035463.1"/>
    </source>
</evidence>
<dbReference type="InterPro" id="IPR003599">
    <property type="entry name" value="Ig_sub"/>
</dbReference>
<dbReference type="PANTHER" id="PTHR23411">
    <property type="entry name" value="TAPASIN"/>
    <property type="match status" value="1"/>
</dbReference>
<keyword evidence="2" id="KW-0812">Transmembrane</keyword>
<keyword evidence="2" id="KW-1133">Transmembrane helix</keyword>
<name>A0A8C5QAG2_9ANUR</name>
<keyword evidence="1" id="KW-0393">Immunoglobulin domain</keyword>
<feature type="transmembrane region" description="Helical" evidence="2">
    <location>
        <begin position="244"/>
        <end position="265"/>
    </location>
</feature>